<sequence>TGREERDVIYLSEFYFPSQNSEANYLAESPRAKMTCYDSFYPFGLFAGRGLKALDLADVTILYGGNGSGKTTALNVMADALRLQRGAQYNRSDFFPDYVSLCQFHTLHAIPASSLILTSDDVFDYMLDVRAINDNIDTRRGSLFDEYTEARTAKFQMHSMEDYDRLKQVSAA</sequence>
<dbReference type="AlphaFoldDB" id="K1SS63"/>
<feature type="non-terminal residue" evidence="1">
    <location>
        <position position="1"/>
    </location>
</feature>
<dbReference type="InterPro" id="IPR027417">
    <property type="entry name" value="P-loop_NTPase"/>
</dbReference>
<dbReference type="SUPFAM" id="SSF52540">
    <property type="entry name" value="P-loop containing nucleoside triphosphate hydrolases"/>
    <property type="match status" value="1"/>
</dbReference>
<gene>
    <name evidence="1" type="ORF">LEA_14717</name>
</gene>
<name>K1SS63_9ZZZZ</name>
<reference evidence="1" key="1">
    <citation type="journal article" date="2013" name="Environ. Microbiol.">
        <title>Microbiota from the distal guts of lean and obese adolescents exhibit partial functional redundancy besides clear differences in community structure.</title>
        <authorList>
            <person name="Ferrer M."/>
            <person name="Ruiz A."/>
            <person name="Lanza F."/>
            <person name="Haange S.B."/>
            <person name="Oberbach A."/>
            <person name="Till H."/>
            <person name="Bargiela R."/>
            <person name="Campoy C."/>
            <person name="Segura M.T."/>
            <person name="Richter M."/>
            <person name="von Bergen M."/>
            <person name="Seifert J."/>
            <person name="Suarez A."/>
        </authorList>
    </citation>
    <scope>NUCLEOTIDE SEQUENCE</scope>
</reference>
<accession>K1SS63</accession>
<organism evidence="1">
    <name type="scientific">human gut metagenome</name>
    <dbReference type="NCBI Taxonomy" id="408170"/>
    <lineage>
        <taxon>unclassified sequences</taxon>
        <taxon>metagenomes</taxon>
        <taxon>organismal metagenomes</taxon>
    </lineage>
</organism>
<feature type="non-terminal residue" evidence="1">
    <location>
        <position position="172"/>
    </location>
</feature>
<protein>
    <submittedName>
        <fullName evidence="1">AAA ATPase</fullName>
    </submittedName>
</protein>
<proteinExistence type="predicted"/>
<comment type="caution">
    <text evidence="1">The sequence shown here is derived from an EMBL/GenBank/DDBJ whole genome shotgun (WGS) entry which is preliminary data.</text>
</comment>
<dbReference type="EMBL" id="AJWY01010032">
    <property type="protein sequence ID" value="EKC56675.1"/>
    <property type="molecule type" value="Genomic_DNA"/>
</dbReference>
<evidence type="ECO:0000313" key="1">
    <source>
        <dbReference type="EMBL" id="EKC56675.1"/>
    </source>
</evidence>